<evidence type="ECO:0000256" key="8">
    <source>
        <dbReference type="ARBA" id="ARBA00022989"/>
    </source>
</evidence>
<feature type="transmembrane region" description="Helical" evidence="13">
    <location>
        <begin position="104"/>
        <end position="125"/>
    </location>
</feature>
<evidence type="ECO:0000313" key="17">
    <source>
        <dbReference type="Proteomes" id="UP000284547"/>
    </source>
</evidence>
<dbReference type="SUPFAM" id="SSF52343">
    <property type="entry name" value="Ferredoxin reductase-like, C-terminal NADP-linked domain"/>
    <property type="match status" value="1"/>
</dbReference>
<keyword evidence="17" id="KW-1185">Reference proteome</keyword>
<reference evidence="16 17" key="1">
    <citation type="submission" date="2018-08" db="EMBL/GenBank/DDBJ databases">
        <title>Flavobacterium tibetense sp. nov., isolated from a wetland YonghuCo on Tibetan Plateau.</title>
        <authorList>
            <person name="Phurbu D."/>
            <person name="Lu H."/>
            <person name="Xing P."/>
        </authorList>
    </citation>
    <scope>NUCLEOTIDE SEQUENCE [LARGE SCALE GENOMIC DNA]</scope>
    <source>
        <strain evidence="16 17">DJC</strain>
    </source>
</reference>
<feature type="transmembrane region" description="Helical" evidence="13">
    <location>
        <begin position="31"/>
        <end position="54"/>
    </location>
</feature>
<dbReference type="GO" id="GO:0051537">
    <property type="term" value="F:2 iron, 2 sulfur cluster binding"/>
    <property type="evidence" value="ECO:0007669"/>
    <property type="project" value="UniProtKB-KW"/>
</dbReference>
<feature type="transmembrane region" description="Helical" evidence="13">
    <location>
        <begin position="176"/>
        <end position="198"/>
    </location>
</feature>
<feature type="chain" id="PRO_5019097374" description="FAD-binding FR-type domain-containing protein" evidence="14">
    <location>
        <begin position="22"/>
        <end position="422"/>
    </location>
</feature>
<evidence type="ECO:0000256" key="11">
    <source>
        <dbReference type="ARBA" id="ARBA00023014"/>
    </source>
</evidence>
<dbReference type="EMBL" id="QWEY01000009">
    <property type="protein sequence ID" value="RGP36164.1"/>
    <property type="molecule type" value="Genomic_DNA"/>
</dbReference>
<keyword evidence="4 13" id="KW-0812">Transmembrane</keyword>
<dbReference type="CDD" id="cd06198">
    <property type="entry name" value="FNR_like_3"/>
    <property type="match status" value="1"/>
</dbReference>
<keyword evidence="7" id="KW-0274">FAD</keyword>
<dbReference type="InterPro" id="IPR001433">
    <property type="entry name" value="OxRdtase_FAD/NAD-bd"/>
</dbReference>
<dbReference type="InterPro" id="IPR050415">
    <property type="entry name" value="MRET"/>
</dbReference>
<evidence type="ECO:0000256" key="9">
    <source>
        <dbReference type="ARBA" id="ARBA00023002"/>
    </source>
</evidence>
<dbReference type="GO" id="GO:0016020">
    <property type="term" value="C:membrane"/>
    <property type="evidence" value="ECO:0007669"/>
    <property type="project" value="UniProtKB-SubCell"/>
</dbReference>
<dbReference type="InterPro" id="IPR013130">
    <property type="entry name" value="Fe3_Rdtase_TM_dom"/>
</dbReference>
<comment type="subcellular location">
    <subcellularLocation>
        <location evidence="2">Membrane</location>
        <topology evidence="2">Multi-pass membrane protein</topology>
    </subcellularLocation>
</comment>
<dbReference type="SUPFAM" id="SSF63380">
    <property type="entry name" value="Riboflavin synthase domain-like"/>
    <property type="match status" value="1"/>
</dbReference>
<dbReference type="PANTHER" id="PTHR47354">
    <property type="entry name" value="NADH OXIDOREDUCTASE HCR"/>
    <property type="match status" value="1"/>
</dbReference>
<dbReference type="PROSITE" id="PS51384">
    <property type="entry name" value="FAD_FR"/>
    <property type="match status" value="1"/>
</dbReference>
<evidence type="ECO:0000256" key="13">
    <source>
        <dbReference type="SAM" id="Phobius"/>
    </source>
</evidence>
<keyword evidence="14" id="KW-0732">Signal</keyword>
<dbReference type="AlphaFoldDB" id="A0A411YZC8"/>
<dbReference type="Pfam" id="PF08022">
    <property type="entry name" value="FAD_binding_8"/>
    <property type="match status" value="1"/>
</dbReference>
<evidence type="ECO:0000256" key="14">
    <source>
        <dbReference type="SAM" id="SignalP"/>
    </source>
</evidence>
<comment type="caution">
    <text evidence="16">The sequence shown here is derived from an EMBL/GenBank/DDBJ whole genome shotgun (WGS) entry which is preliminary data.</text>
</comment>
<organism evidence="16 17">
    <name type="scientific">Pseudotabrizicola alkalilacus</name>
    <dbReference type="NCBI Taxonomy" id="2305252"/>
    <lineage>
        <taxon>Bacteria</taxon>
        <taxon>Pseudomonadati</taxon>
        <taxon>Pseudomonadota</taxon>
        <taxon>Alphaproteobacteria</taxon>
        <taxon>Rhodobacterales</taxon>
        <taxon>Paracoccaceae</taxon>
        <taxon>Pseudotabrizicola</taxon>
    </lineage>
</organism>
<feature type="signal peptide" evidence="14">
    <location>
        <begin position="1"/>
        <end position="21"/>
    </location>
</feature>
<evidence type="ECO:0000256" key="10">
    <source>
        <dbReference type="ARBA" id="ARBA00023004"/>
    </source>
</evidence>
<proteinExistence type="predicted"/>
<evidence type="ECO:0000256" key="5">
    <source>
        <dbReference type="ARBA" id="ARBA00022714"/>
    </source>
</evidence>
<evidence type="ECO:0000256" key="3">
    <source>
        <dbReference type="ARBA" id="ARBA00022630"/>
    </source>
</evidence>
<keyword evidence="12 13" id="KW-0472">Membrane</keyword>
<keyword evidence="11" id="KW-0411">Iron-sulfur</keyword>
<dbReference type="Pfam" id="PF00175">
    <property type="entry name" value="NAD_binding_1"/>
    <property type="match status" value="1"/>
</dbReference>
<keyword evidence="9" id="KW-0560">Oxidoreductase</keyword>
<dbReference type="PANTHER" id="PTHR47354:SF8">
    <property type="entry name" value="1,2-PHENYLACETYL-COA EPOXIDASE, SUBUNIT E"/>
    <property type="match status" value="1"/>
</dbReference>
<evidence type="ECO:0000256" key="4">
    <source>
        <dbReference type="ARBA" id="ARBA00022692"/>
    </source>
</evidence>
<evidence type="ECO:0000259" key="15">
    <source>
        <dbReference type="PROSITE" id="PS51384"/>
    </source>
</evidence>
<dbReference type="GO" id="GO:0046872">
    <property type="term" value="F:metal ion binding"/>
    <property type="evidence" value="ECO:0007669"/>
    <property type="project" value="UniProtKB-KW"/>
</dbReference>
<evidence type="ECO:0000256" key="12">
    <source>
        <dbReference type="ARBA" id="ARBA00023136"/>
    </source>
</evidence>
<keyword evidence="10" id="KW-0408">Iron</keyword>
<feature type="domain" description="FAD-binding FR-type" evidence="15">
    <location>
        <begin position="198"/>
        <end position="296"/>
    </location>
</feature>
<feature type="transmembrane region" description="Helical" evidence="13">
    <location>
        <begin position="145"/>
        <end position="164"/>
    </location>
</feature>
<keyword evidence="8 13" id="KW-1133">Transmembrane helix</keyword>
<keyword evidence="3" id="KW-0285">Flavoprotein</keyword>
<dbReference type="InterPro" id="IPR013112">
    <property type="entry name" value="FAD-bd_8"/>
</dbReference>
<evidence type="ECO:0000256" key="7">
    <source>
        <dbReference type="ARBA" id="ARBA00022827"/>
    </source>
</evidence>
<evidence type="ECO:0000313" key="16">
    <source>
        <dbReference type="EMBL" id="RGP36164.1"/>
    </source>
</evidence>
<name>A0A411YZC8_9RHOB</name>
<comment type="cofactor">
    <cofactor evidence="1">
        <name>FAD</name>
        <dbReference type="ChEBI" id="CHEBI:57692"/>
    </cofactor>
</comment>
<evidence type="ECO:0000256" key="2">
    <source>
        <dbReference type="ARBA" id="ARBA00004141"/>
    </source>
</evidence>
<keyword evidence="5" id="KW-0001">2Fe-2S</keyword>
<dbReference type="Gene3D" id="3.40.50.80">
    <property type="entry name" value="Nucleotide-binding domain of ferredoxin-NADP reductase (FNR) module"/>
    <property type="match status" value="1"/>
</dbReference>
<gene>
    <name evidence="16" type="ORF">D1012_15335</name>
</gene>
<dbReference type="GO" id="GO:0050660">
    <property type="term" value="F:flavin adenine dinucleotide binding"/>
    <property type="evidence" value="ECO:0007669"/>
    <property type="project" value="TreeGrafter"/>
</dbReference>
<keyword evidence="6" id="KW-0479">Metal-binding</keyword>
<dbReference type="Proteomes" id="UP000284547">
    <property type="component" value="Unassembled WGS sequence"/>
</dbReference>
<dbReference type="Pfam" id="PF01794">
    <property type="entry name" value="Ferric_reduct"/>
    <property type="match status" value="1"/>
</dbReference>
<sequence length="422" mass="46283">MIGKVSLFVLGVLMPVMLAYAAAGHLPGKTWPVIALGAVAFTLMGMNLVLAARLPGLDAVFGGLDQIYWVHKWTGMIILTAAFLHQQIKISNDGLEVTAALSQLAVEVAEVAFIGLVVLILISFFKRVPKMPKITWEIPYGLWRWSHRLLGVVFIALAFHQSFVKAPFDGNALLSVWLNIVALAGTAAFLWSQFGFLLRRRSYRVVAVDKHAAATIVDLEPVGRAVNVRPGSFAFVHFSSKGLREPHPFTVSQVRPGGGIQFSIRGLGDYTRRLRDVIAVGDTARVEGGYGRFHHHRGGAKQVWVAAGIGITPFLAWADHLKPGDAEQIVLIYCVRNEAEGVALDRLRAAADRVPGFTLKLHMSDTDGRFDAAKLVSYLPFEIGQASLWFCGPAPMRDGLIKDLKAAGKAPRSVHFERFEFR</sequence>
<dbReference type="InterPro" id="IPR017927">
    <property type="entry name" value="FAD-bd_FR_type"/>
</dbReference>
<evidence type="ECO:0000256" key="1">
    <source>
        <dbReference type="ARBA" id="ARBA00001974"/>
    </source>
</evidence>
<dbReference type="GO" id="GO:0016491">
    <property type="term" value="F:oxidoreductase activity"/>
    <property type="evidence" value="ECO:0007669"/>
    <property type="project" value="UniProtKB-KW"/>
</dbReference>
<dbReference type="InterPro" id="IPR039261">
    <property type="entry name" value="FNR_nucleotide-bd"/>
</dbReference>
<accession>A0A411YZC8</accession>
<feature type="transmembrane region" description="Helical" evidence="13">
    <location>
        <begin position="66"/>
        <end position="84"/>
    </location>
</feature>
<dbReference type="InterPro" id="IPR017938">
    <property type="entry name" value="Riboflavin_synthase-like_b-brl"/>
</dbReference>
<protein>
    <recommendedName>
        <fullName evidence="15">FAD-binding FR-type domain-containing protein</fullName>
    </recommendedName>
</protein>
<evidence type="ECO:0000256" key="6">
    <source>
        <dbReference type="ARBA" id="ARBA00022723"/>
    </source>
</evidence>